<dbReference type="Proteomes" id="UP000653045">
    <property type="component" value="Unassembled WGS sequence"/>
</dbReference>
<evidence type="ECO:0000259" key="1">
    <source>
        <dbReference type="Pfam" id="PF06983"/>
    </source>
</evidence>
<keyword evidence="3" id="KW-1185">Reference proteome</keyword>
<name>A0ABS0ZJ20_9STRE</name>
<dbReference type="Gene3D" id="3.10.180.10">
    <property type="entry name" value="2,3-Dihydroxybiphenyl 1,2-Dioxygenase, domain 1"/>
    <property type="match status" value="1"/>
</dbReference>
<accession>A0ABS0ZJ20</accession>
<dbReference type="EMBL" id="JAENBO010000001">
    <property type="protein sequence ID" value="MBJ8325531.1"/>
    <property type="molecule type" value="Genomic_DNA"/>
</dbReference>
<gene>
    <name evidence="2" type="ORF">JHK62_02395</name>
</gene>
<reference evidence="2 3" key="1">
    <citation type="journal article" date="2021" name="Int. J. Syst. Evol. Microbiol.">
        <title>Streptococcus vicugnae sp. nov., isolated from faeces of alpacas (Vicugna pacos) and cattle (Bos taurus), Streptococcus zalophi sp. nov., and Streptococcus pacificus sp. nov., isolated from respiratory tract of California sea lions (Zalophus californianus).</title>
        <authorList>
            <person name="Volokhov D.V."/>
            <person name="Zagorodnyaya T.A."/>
            <person name="Shen Z."/>
            <person name="Blom J."/>
            <person name="Furtak V.A."/>
            <person name="Eisenberg T."/>
            <person name="Fan P."/>
            <person name="Jeong K.C."/>
            <person name="Gao Y."/>
            <person name="Zhang S."/>
            <person name="Amselle M."/>
        </authorList>
    </citation>
    <scope>NUCLEOTIDE SEQUENCE [LARGE SCALE GENOMIC DNA]</scope>
    <source>
        <strain evidence="2 3">CSL7591</strain>
    </source>
</reference>
<feature type="domain" description="PhnB-like" evidence="1">
    <location>
        <begin position="3"/>
        <end position="133"/>
    </location>
</feature>
<organism evidence="2 3">
    <name type="scientific">Streptococcus pacificus</name>
    <dbReference type="NCBI Taxonomy" id="2740577"/>
    <lineage>
        <taxon>Bacteria</taxon>
        <taxon>Bacillati</taxon>
        <taxon>Bacillota</taxon>
        <taxon>Bacilli</taxon>
        <taxon>Lactobacillales</taxon>
        <taxon>Streptococcaceae</taxon>
        <taxon>Streptococcus</taxon>
    </lineage>
</organism>
<dbReference type="SUPFAM" id="SSF54593">
    <property type="entry name" value="Glyoxalase/Bleomycin resistance protein/Dihydroxybiphenyl dioxygenase"/>
    <property type="match status" value="1"/>
</dbReference>
<sequence length="138" mass="15672">MKLNVQLKFSGNAEEAFLFYKDIFKTDLSPIYRYKDMAAMGMDNIPQNIGNYVANIMLSIGESKIIGYDAMEQDFKRSVNQDTLIHITPDSKEEAKRIFDALSDNGKVINPINQTPFGYYGSLIDKYGVGWEVLIEIV</sequence>
<evidence type="ECO:0000313" key="3">
    <source>
        <dbReference type="Proteomes" id="UP000653045"/>
    </source>
</evidence>
<dbReference type="InterPro" id="IPR028973">
    <property type="entry name" value="PhnB-like"/>
</dbReference>
<evidence type="ECO:0000313" key="2">
    <source>
        <dbReference type="EMBL" id="MBJ8325531.1"/>
    </source>
</evidence>
<dbReference type="PANTHER" id="PTHR33990:SF1">
    <property type="entry name" value="PROTEIN YJDN"/>
    <property type="match status" value="1"/>
</dbReference>
<protein>
    <submittedName>
        <fullName evidence="2">VOC family protein</fullName>
    </submittedName>
</protein>
<dbReference type="PANTHER" id="PTHR33990">
    <property type="entry name" value="PROTEIN YJDN-RELATED"/>
    <property type="match status" value="1"/>
</dbReference>
<dbReference type="Pfam" id="PF06983">
    <property type="entry name" value="3-dmu-9_3-mt"/>
    <property type="match status" value="1"/>
</dbReference>
<dbReference type="InterPro" id="IPR029068">
    <property type="entry name" value="Glyas_Bleomycin-R_OHBP_Dase"/>
</dbReference>
<proteinExistence type="predicted"/>
<dbReference type="RefSeq" id="WP_199575079.1">
    <property type="nucleotide sequence ID" value="NZ_JAENBO010000001.1"/>
</dbReference>
<dbReference type="CDD" id="cd06588">
    <property type="entry name" value="PhnB_like"/>
    <property type="match status" value="1"/>
</dbReference>
<comment type="caution">
    <text evidence="2">The sequence shown here is derived from an EMBL/GenBank/DDBJ whole genome shotgun (WGS) entry which is preliminary data.</text>
</comment>